<sequence>MPRTISADLKARVPVLFFEQDKSVNQICRLLGVKKTLVYDCLDNYTKYGHAHHPLARRSGRPQYLTAIDIDYIQALVEQTHTIYLDELQEELLTQRNVDVSHPHFTSNPSPPPFLA</sequence>
<evidence type="ECO:0000313" key="1">
    <source>
        <dbReference type="EMBL" id="KAJ7193516.1"/>
    </source>
</evidence>
<dbReference type="SUPFAM" id="SSF46689">
    <property type="entry name" value="Homeodomain-like"/>
    <property type="match status" value="1"/>
</dbReference>
<dbReference type="Proteomes" id="UP001219525">
    <property type="component" value="Unassembled WGS sequence"/>
</dbReference>
<protein>
    <submittedName>
        <fullName evidence="1">Uncharacterized protein</fullName>
    </submittedName>
</protein>
<accession>A0AAD6UTV9</accession>
<organism evidence="1 2">
    <name type="scientific">Mycena pura</name>
    <dbReference type="NCBI Taxonomy" id="153505"/>
    <lineage>
        <taxon>Eukaryota</taxon>
        <taxon>Fungi</taxon>
        <taxon>Dikarya</taxon>
        <taxon>Basidiomycota</taxon>
        <taxon>Agaricomycotina</taxon>
        <taxon>Agaricomycetes</taxon>
        <taxon>Agaricomycetidae</taxon>
        <taxon>Agaricales</taxon>
        <taxon>Marasmiineae</taxon>
        <taxon>Mycenaceae</taxon>
        <taxon>Mycena</taxon>
    </lineage>
</organism>
<evidence type="ECO:0000313" key="2">
    <source>
        <dbReference type="Proteomes" id="UP001219525"/>
    </source>
</evidence>
<gene>
    <name evidence="1" type="ORF">GGX14DRAFT_577140</name>
</gene>
<keyword evidence="2" id="KW-1185">Reference proteome</keyword>
<dbReference type="AlphaFoldDB" id="A0AAD6UTV9"/>
<dbReference type="InterPro" id="IPR009057">
    <property type="entry name" value="Homeodomain-like_sf"/>
</dbReference>
<name>A0AAD6UTV9_9AGAR</name>
<comment type="caution">
    <text evidence="1">The sequence shown here is derived from an EMBL/GenBank/DDBJ whole genome shotgun (WGS) entry which is preliminary data.</text>
</comment>
<reference evidence="1" key="1">
    <citation type="submission" date="2023-03" db="EMBL/GenBank/DDBJ databases">
        <title>Massive genome expansion in bonnet fungi (Mycena s.s.) driven by repeated elements and novel gene families across ecological guilds.</title>
        <authorList>
            <consortium name="Lawrence Berkeley National Laboratory"/>
            <person name="Harder C.B."/>
            <person name="Miyauchi S."/>
            <person name="Viragh M."/>
            <person name="Kuo A."/>
            <person name="Thoen E."/>
            <person name="Andreopoulos B."/>
            <person name="Lu D."/>
            <person name="Skrede I."/>
            <person name="Drula E."/>
            <person name="Henrissat B."/>
            <person name="Morin E."/>
            <person name="Kohler A."/>
            <person name="Barry K."/>
            <person name="LaButti K."/>
            <person name="Morin E."/>
            <person name="Salamov A."/>
            <person name="Lipzen A."/>
            <person name="Mereny Z."/>
            <person name="Hegedus B."/>
            <person name="Baldrian P."/>
            <person name="Stursova M."/>
            <person name="Weitz H."/>
            <person name="Taylor A."/>
            <person name="Grigoriev I.V."/>
            <person name="Nagy L.G."/>
            <person name="Martin F."/>
            <person name="Kauserud H."/>
        </authorList>
    </citation>
    <scope>NUCLEOTIDE SEQUENCE</scope>
    <source>
        <strain evidence="1">9144</strain>
    </source>
</reference>
<proteinExistence type="predicted"/>
<dbReference type="EMBL" id="JARJCW010000107">
    <property type="protein sequence ID" value="KAJ7193516.1"/>
    <property type="molecule type" value="Genomic_DNA"/>
</dbReference>